<keyword evidence="2" id="KW-1185">Reference proteome</keyword>
<sequence length="155" mass="17260">MVCADRLWKVKWKSFRKLLCYLGVDAHDFGRIVTHYWYLVARGGILKVGWGDFGSEFLQVYTFDLSCSTLRDVLGGGSEELTGVWSSVNHLTRSDSESSFLEYRGEKDEKVKTISPSIMGTVPRVAYDSDIDKAQSGATANAFLMAPAVLRSAFT</sequence>
<evidence type="ECO:0000313" key="2">
    <source>
        <dbReference type="Proteomes" id="UP000499080"/>
    </source>
</evidence>
<dbReference type="Proteomes" id="UP000499080">
    <property type="component" value="Unassembled WGS sequence"/>
</dbReference>
<comment type="caution">
    <text evidence="1">The sequence shown here is derived from an EMBL/GenBank/DDBJ whole genome shotgun (WGS) entry which is preliminary data.</text>
</comment>
<name>A0A4Y2DTY4_ARAVE</name>
<accession>A0A4Y2DTY4</accession>
<gene>
    <name evidence="1" type="ORF">AVEN_195877_1</name>
</gene>
<protein>
    <submittedName>
        <fullName evidence="1">Uncharacterized protein</fullName>
    </submittedName>
</protein>
<evidence type="ECO:0000313" key="1">
    <source>
        <dbReference type="EMBL" id="GBM20323.1"/>
    </source>
</evidence>
<reference evidence="1 2" key="1">
    <citation type="journal article" date="2019" name="Sci. Rep.">
        <title>Orb-weaving spider Araneus ventricosus genome elucidates the spidroin gene catalogue.</title>
        <authorList>
            <person name="Kono N."/>
            <person name="Nakamura H."/>
            <person name="Ohtoshi R."/>
            <person name="Moran D.A.P."/>
            <person name="Shinohara A."/>
            <person name="Yoshida Y."/>
            <person name="Fujiwara M."/>
            <person name="Mori M."/>
            <person name="Tomita M."/>
            <person name="Arakawa K."/>
        </authorList>
    </citation>
    <scope>NUCLEOTIDE SEQUENCE [LARGE SCALE GENOMIC DNA]</scope>
</reference>
<organism evidence="1 2">
    <name type="scientific">Araneus ventricosus</name>
    <name type="common">Orbweaver spider</name>
    <name type="synonym">Epeira ventricosa</name>
    <dbReference type="NCBI Taxonomy" id="182803"/>
    <lineage>
        <taxon>Eukaryota</taxon>
        <taxon>Metazoa</taxon>
        <taxon>Ecdysozoa</taxon>
        <taxon>Arthropoda</taxon>
        <taxon>Chelicerata</taxon>
        <taxon>Arachnida</taxon>
        <taxon>Araneae</taxon>
        <taxon>Araneomorphae</taxon>
        <taxon>Entelegynae</taxon>
        <taxon>Araneoidea</taxon>
        <taxon>Araneidae</taxon>
        <taxon>Araneus</taxon>
    </lineage>
</organism>
<dbReference type="AlphaFoldDB" id="A0A4Y2DTY4"/>
<proteinExistence type="predicted"/>
<dbReference type="EMBL" id="BGPR01000440">
    <property type="protein sequence ID" value="GBM20323.1"/>
    <property type="molecule type" value="Genomic_DNA"/>
</dbReference>